<name>A0A9J5VZP7_SOLCO</name>
<dbReference type="Proteomes" id="UP000824120">
    <property type="component" value="Unassembled WGS sequence"/>
</dbReference>
<proteinExistence type="predicted"/>
<feature type="non-terminal residue" evidence="1">
    <location>
        <position position="1"/>
    </location>
</feature>
<comment type="caution">
    <text evidence="1">The sequence shown here is derived from an EMBL/GenBank/DDBJ whole genome shotgun (WGS) entry which is preliminary data.</text>
</comment>
<accession>A0A9J5VZP7</accession>
<evidence type="ECO:0000313" key="2">
    <source>
        <dbReference type="Proteomes" id="UP000824120"/>
    </source>
</evidence>
<dbReference type="EMBL" id="JACXVP010000090">
    <property type="protein sequence ID" value="KAG5568559.1"/>
    <property type="molecule type" value="Genomic_DNA"/>
</dbReference>
<sequence>EANFVAGSLFQTQSPAYQYSRVLQHPASPQNDSSLSTVRPHRESLPHLCFPRFIVSRGVLSHRCLDDRLISGLPTLIPPLSGCKANFVADILSKNSHKLTSPLIYFNTQQLPNLATTYLQQDMIGMASFRKTKLKRIKEPP</sequence>
<reference evidence="1" key="1">
    <citation type="submission" date="2020-09" db="EMBL/GenBank/DDBJ databases">
        <title>De no assembly of potato wild relative species, Solanum commersonii.</title>
        <authorList>
            <person name="Cho K."/>
        </authorList>
    </citation>
    <scope>NUCLEOTIDE SEQUENCE</scope>
    <source>
        <strain evidence="1">LZ3.2</strain>
        <tissue evidence="1">Leaf</tissue>
    </source>
</reference>
<gene>
    <name evidence="1" type="ORF">H5410_064420</name>
</gene>
<keyword evidence="2" id="KW-1185">Reference proteome</keyword>
<protein>
    <submittedName>
        <fullName evidence="1">Uncharacterized protein</fullName>
    </submittedName>
</protein>
<organism evidence="1 2">
    <name type="scientific">Solanum commersonii</name>
    <name type="common">Commerson's wild potato</name>
    <name type="synonym">Commerson's nightshade</name>
    <dbReference type="NCBI Taxonomy" id="4109"/>
    <lineage>
        <taxon>Eukaryota</taxon>
        <taxon>Viridiplantae</taxon>
        <taxon>Streptophyta</taxon>
        <taxon>Embryophyta</taxon>
        <taxon>Tracheophyta</taxon>
        <taxon>Spermatophyta</taxon>
        <taxon>Magnoliopsida</taxon>
        <taxon>eudicotyledons</taxon>
        <taxon>Gunneridae</taxon>
        <taxon>Pentapetalae</taxon>
        <taxon>asterids</taxon>
        <taxon>lamiids</taxon>
        <taxon>Solanales</taxon>
        <taxon>Solanaceae</taxon>
        <taxon>Solanoideae</taxon>
        <taxon>Solaneae</taxon>
        <taxon>Solanum</taxon>
    </lineage>
</organism>
<evidence type="ECO:0000313" key="1">
    <source>
        <dbReference type="EMBL" id="KAG5568559.1"/>
    </source>
</evidence>
<dbReference type="AlphaFoldDB" id="A0A9J5VZP7"/>